<feature type="domain" description="Tyrosine-protein phosphatase" evidence="1">
    <location>
        <begin position="137"/>
        <end position="200"/>
    </location>
</feature>
<protein>
    <submittedName>
        <fullName evidence="2">Receptor-type tyrosine-protein phosphatase delta</fullName>
    </submittedName>
</protein>
<keyword evidence="3" id="KW-1185">Reference proteome</keyword>
<dbReference type="AlphaFoldDB" id="A0A4C1ZTA5"/>
<sequence length="287" mass="32417">MLQHHRVSNSNTESSTKTFSTKKYLYIPIFVVIGYKLALTECGKSCASGRAWRYVCLAKRQACPRRLLNFQGRLADENGSISETIPDRPVELKNFPKLCDQRRKFPVLYKLEFQTDDAVKLSADLSLSLWILDNIDPDSAFDSVSTAVKVETHSWRHATKKTNLHKNQNQKVIPYDYNRVVLDAVDREPDSDYINASYIDSSLVRADATAQSRPTRLPTTGELDRITSDERERRLGLRTNDCIRPLSGELRTFSLIAALFFIAGRRGAAAPSSPSLRRPPPAVEARD</sequence>
<name>A0A4C1ZTA5_EUMVA</name>
<dbReference type="EMBL" id="BGZK01002038">
    <property type="protein sequence ID" value="GBP89865.1"/>
    <property type="molecule type" value="Genomic_DNA"/>
</dbReference>
<keyword evidence="2" id="KW-0675">Receptor</keyword>
<accession>A0A4C1ZTA5</accession>
<proteinExistence type="predicted"/>
<evidence type="ECO:0000259" key="1">
    <source>
        <dbReference type="PROSITE" id="PS50055"/>
    </source>
</evidence>
<dbReference type="Pfam" id="PF00102">
    <property type="entry name" value="Y_phosphatase"/>
    <property type="match status" value="1"/>
</dbReference>
<evidence type="ECO:0000313" key="2">
    <source>
        <dbReference type="EMBL" id="GBP89865.1"/>
    </source>
</evidence>
<dbReference type="PANTHER" id="PTHR19134:SF561">
    <property type="entry name" value="PROTEIN TYROSINE PHOSPHATASE 36E, ISOFORM A"/>
    <property type="match status" value="1"/>
</dbReference>
<evidence type="ECO:0000313" key="3">
    <source>
        <dbReference type="Proteomes" id="UP000299102"/>
    </source>
</evidence>
<dbReference type="GO" id="GO:0004725">
    <property type="term" value="F:protein tyrosine phosphatase activity"/>
    <property type="evidence" value="ECO:0007669"/>
    <property type="project" value="InterPro"/>
</dbReference>
<dbReference type="SUPFAM" id="SSF52799">
    <property type="entry name" value="(Phosphotyrosine protein) phosphatases II"/>
    <property type="match status" value="1"/>
</dbReference>
<gene>
    <name evidence="2" type="primary">PTPRD</name>
    <name evidence="2" type="ORF">EVAR_62356_1</name>
</gene>
<comment type="caution">
    <text evidence="2">The sequence shown here is derived from an EMBL/GenBank/DDBJ whole genome shotgun (WGS) entry which is preliminary data.</text>
</comment>
<dbReference type="InterPro" id="IPR029021">
    <property type="entry name" value="Prot-tyrosine_phosphatase-like"/>
</dbReference>
<dbReference type="OrthoDB" id="6144703at2759"/>
<dbReference type="STRING" id="151549.A0A4C1ZTA5"/>
<dbReference type="InterPro" id="IPR000242">
    <property type="entry name" value="PTP_cat"/>
</dbReference>
<dbReference type="PANTHER" id="PTHR19134">
    <property type="entry name" value="RECEPTOR-TYPE TYROSINE-PROTEIN PHOSPHATASE"/>
    <property type="match status" value="1"/>
</dbReference>
<dbReference type="PROSITE" id="PS50055">
    <property type="entry name" value="TYR_PHOSPHATASE_PTP"/>
    <property type="match status" value="1"/>
</dbReference>
<dbReference type="InterPro" id="IPR050348">
    <property type="entry name" value="Protein-Tyr_Phosphatase"/>
</dbReference>
<dbReference type="Proteomes" id="UP000299102">
    <property type="component" value="Unassembled WGS sequence"/>
</dbReference>
<dbReference type="Gene3D" id="3.90.190.10">
    <property type="entry name" value="Protein tyrosine phosphatase superfamily"/>
    <property type="match status" value="1"/>
</dbReference>
<organism evidence="2 3">
    <name type="scientific">Eumeta variegata</name>
    <name type="common">Bagworm moth</name>
    <name type="synonym">Eumeta japonica</name>
    <dbReference type="NCBI Taxonomy" id="151549"/>
    <lineage>
        <taxon>Eukaryota</taxon>
        <taxon>Metazoa</taxon>
        <taxon>Ecdysozoa</taxon>
        <taxon>Arthropoda</taxon>
        <taxon>Hexapoda</taxon>
        <taxon>Insecta</taxon>
        <taxon>Pterygota</taxon>
        <taxon>Neoptera</taxon>
        <taxon>Endopterygota</taxon>
        <taxon>Lepidoptera</taxon>
        <taxon>Glossata</taxon>
        <taxon>Ditrysia</taxon>
        <taxon>Tineoidea</taxon>
        <taxon>Psychidae</taxon>
        <taxon>Oiketicinae</taxon>
        <taxon>Eumeta</taxon>
    </lineage>
</organism>
<reference evidence="2 3" key="1">
    <citation type="journal article" date="2019" name="Commun. Biol.">
        <title>The bagworm genome reveals a unique fibroin gene that provides high tensile strength.</title>
        <authorList>
            <person name="Kono N."/>
            <person name="Nakamura H."/>
            <person name="Ohtoshi R."/>
            <person name="Tomita M."/>
            <person name="Numata K."/>
            <person name="Arakawa K."/>
        </authorList>
    </citation>
    <scope>NUCLEOTIDE SEQUENCE [LARGE SCALE GENOMIC DNA]</scope>
</reference>